<dbReference type="InterPro" id="IPR003477">
    <property type="entry name" value="PemK-like"/>
</dbReference>
<sequence length="56" mass="6217">MTEGDIVLTPFPQADGKVKNRPALILREFPPYGDFLVCGISTQIRQAVPGFDDIIR</sequence>
<evidence type="ECO:0000313" key="1">
    <source>
        <dbReference type="EMBL" id="VFK53666.1"/>
    </source>
</evidence>
<reference evidence="1" key="1">
    <citation type="submission" date="2019-02" db="EMBL/GenBank/DDBJ databases">
        <authorList>
            <person name="Gruber-Vodicka R. H."/>
            <person name="Seah K. B. B."/>
        </authorList>
    </citation>
    <scope>NUCLEOTIDE SEQUENCE</scope>
    <source>
        <strain evidence="1">BECK_BY1</strain>
    </source>
</reference>
<protein>
    <submittedName>
        <fullName evidence="1">PemK-like, MazF-like toxin of type II toxin-antitoxin system</fullName>
    </submittedName>
</protein>
<dbReference type="Pfam" id="PF02452">
    <property type="entry name" value="PemK_toxin"/>
    <property type="match status" value="1"/>
</dbReference>
<proteinExistence type="predicted"/>
<dbReference type="EMBL" id="CAADFX010000018">
    <property type="protein sequence ID" value="VFK53666.1"/>
    <property type="molecule type" value="Genomic_DNA"/>
</dbReference>
<dbReference type="AlphaFoldDB" id="A0A450ZIM9"/>
<gene>
    <name evidence="1" type="ORF">BECKTUN1418D_GA0071000_101836</name>
</gene>
<accession>A0A450ZIM9</accession>
<name>A0A450ZIM9_9GAMM</name>
<dbReference type="GO" id="GO:0003677">
    <property type="term" value="F:DNA binding"/>
    <property type="evidence" value="ECO:0007669"/>
    <property type="project" value="InterPro"/>
</dbReference>
<organism evidence="1">
    <name type="scientific">Candidatus Kentrum sp. TUN</name>
    <dbReference type="NCBI Taxonomy" id="2126343"/>
    <lineage>
        <taxon>Bacteria</taxon>
        <taxon>Pseudomonadati</taxon>
        <taxon>Pseudomonadota</taxon>
        <taxon>Gammaproteobacteria</taxon>
        <taxon>Candidatus Kentrum</taxon>
    </lineage>
</organism>